<sequence length="136" mass="14105">MPPEEDQPPVSELLSQAASHLGRIFAAEAGLMRLDLRSAKQAAAMAAVFCCLAVLLALVSVLLLGMALASGLIALGLPPWVAQFVAGASLMVLGIAALLRAQAMLRRVTGLPARVYARLTGDVDAVVKATKAEDTQ</sequence>
<dbReference type="InterPro" id="IPR009937">
    <property type="entry name" value="Phage_holin_3_6"/>
</dbReference>
<protein>
    <recommendedName>
        <fullName evidence="4">Phage holin family protein</fullName>
    </recommendedName>
</protein>
<keyword evidence="2" id="KW-0614">Plasmid</keyword>
<dbReference type="EMBL" id="CP039965">
    <property type="protein sequence ID" value="QCO57196.1"/>
    <property type="molecule type" value="Genomic_DNA"/>
</dbReference>
<keyword evidence="1" id="KW-1133">Transmembrane helix</keyword>
<keyword evidence="3" id="KW-1185">Reference proteome</keyword>
<evidence type="ECO:0008006" key="4">
    <source>
        <dbReference type="Google" id="ProtNLM"/>
    </source>
</evidence>
<dbReference type="OrthoDB" id="9885770at2"/>
<gene>
    <name evidence="2" type="ORF">EOK75_15650</name>
</gene>
<dbReference type="Proteomes" id="UP000298631">
    <property type="component" value="Plasmid unnamed1"/>
</dbReference>
<evidence type="ECO:0000313" key="3">
    <source>
        <dbReference type="Proteomes" id="UP000298631"/>
    </source>
</evidence>
<dbReference type="Pfam" id="PF07332">
    <property type="entry name" value="Phage_holin_3_6"/>
    <property type="match status" value="1"/>
</dbReference>
<reference evidence="2 3" key="1">
    <citation type="submission" date="2019-05" db="EMBL/GenBank/DDBJ databases">
        <title>Pseudorhodobacter turbinis sp. nov., isolated from the gut of the Korean turban shell.</title>
        <authorList>
            <person name="Jeong Y.-S."/>
            <person name="Kang W.-R."/>
            <person name="Bae J.-W."/>
        </authorList>
    </citation>
    <scope>NUCLEOTIDE SEQUENCE [LARGE SCALE GENOMIC DNA]</scope>
    <source>
        <strain evidence="2 3">S12M18</strain>
        <plasmid evidence="2 3">unnamed1</plasmid>
    </source>
</reference>
<accession>A0A4P8EJI7</accession>
<keyword evidence="1" id="KW-0472">Membrane</keyword>
<proteinExistence type="predicted"/>
<geneLocation type="plasmid" evidence="2 3">
    <name>unnamed1</name>
</geneLocation>
<keyword evidence="1" id="KW-0812">Transmembrane</keyword>
<feature type="transmembrane region" description="Helical" evidence="1">
    <location>
        <begin position="42"/>
        <end position="68"/>
    </location>
</feature>
<evidence type="ECO:0000313" key="2">
    <source>
        <dbReference type="EMBL" id="QCO57196.1"/>
    </source>
</evidence>
<dbReference type="KEGG" id="pseb:EOK75_15650"/>
<name>A0A4P8EJI7_9RHOB</name>
<dbReference type="AlphaFoldDB" id="A0A4P8EJI7"/>
<evidence type="ECO:0000256" key="1">
    <source>
        <dbReference type="SAM" id="Phobius"/>
    </source>
</evidence>
<organism evidence="2 3">
    <name type="scientific">Pseudorhodobacter turbinis</name>
    <dbReference type="NCBI Taxonomy" id="2500533"/>
    <lineage>
        <taxon>Bacteria</taxon>
        <taxon>Pseudomonadati</taxon>
        <taxon>Pseudomonadota</taxon>
        <taxon>Alphaproteobacteria</taxon>
        <taxon>Rhodobacterales</taxon>
        <taxon>Paracoccaceae</taxon>
        <taxon>Pseudorhodobacter</taxon>
    </lineage>
</organism>
<dbReference type="RefSeq" id="WP_137195000.1">
    <property type="nucleotide sequence ID" value="NZ_CP039965.1"/>
</dbReference>
<feature type="transmembrane region" description="Helical" evidence="1">
    <location>
        <begin position="80"/>
        <end position="99"/>
    </location>
</feature>